<evidence type="ECO:0000256" key="2">
    <source>
        <dbReference type="ARBA" id="ARBA00008668"/>
    </source>
</evidence>
<dbReference type="GO" id="GO:0016788">
    <property type="term" value="F:hydrolase activity, acting on ester bonds"/>
    <property type="evidence" value="ECO:0007669"/>
    <property type="project" value="InterPro"/>
</dbReference>
<comment type="similarity">
    <text evidence="2">Belongs to the 'GDSL' lipolytic enzyme family.</text>
</comment>
<protein>
    <submittedName>
        <fullName evidence="9">GDSL esterase/lipase 7-like</fullName>
    </submittedName>
</protein>
<dbReference type="PANTHER" id="PTHR45650:SF24">
    <property type="entry name" value="GDSL ESTERASE_LIPASE 7-LIKE"/>
    <property type="match status" value="1"/>
</dbReference>
<sequence>MAFIFASCLGLLSLFFQCFYVIHIYSESYLPPDFNNNQTAFLQYLASENLSLRLPALYVFGDSYIDAGNNNFLDTIAKANFLPYGIDFGGVPTGRATNGRTVVDFIAQVAGLPFPPPMLGLSETERKIFVSGVNYGSGSSGILPLPPPAVEIFGHILSFDEQIELLNDTTRSLKGHFDSPESFSLYLSKSLFFIHIGTNDLGIYWDLEQKRKFRTAEDYALFLSEELSGRLEAIYQLGARKFLVNNVSPLGCQPFNLNTKMHNTSCVEDVNQRIAFYNGLLPNLLTKLETSLKGSTFVLCDLYKVFEDVYTQPAAYGFTNVNGSCCIDEARNGTRGCARNVAPCADRTSHVFFDPFHPTESFHFIWMRRFLKDHSVCSPFTLFELMQL</sequence>
<keyword evidence="8" id="KW-1185">Reference proteome</keyword>
<evidence type="ECO:0000256" key="5">
    <source>
        <dbReference type="ARBA" id="ARBA00022801"/>
    </source>
</evidence>
<dbReference type="GO" id="GO:0005576">
    <property type="term" value="C:extracellular region"/>
    <property type="evidence" value="ECO:0007669"/>
    <property type="project" value="UniProtKB-SubCell"/>
</dbReference>
<gene>
    <name evidence="9" type="primary">LOC111306547</name>
</gene>
<evidence type="ECO:0000313" key="9">
    <source>
        <dbReference type="RefSeq" id="XP_022760107.1"/>
    </source>
</evidence>
<dbReference type="GO" id="GO:0016042">
    <property type="term" value="P:lipid catabolic process"/>
    <property type="evidence" value="ECO:0007669"/>
    <property type="project" value="UniProtKB-KW"/>
</dbReference>
<evidence type="ECO:0000313" key="8">
    <source>
        <dbReference type="Proteomes" id="UP000515121"/>
    </source>
</evidence>
<evidence type="ECO:0000256" key="6">
    <source>
        <dbReference type="ARBA" id="ARBA00022963"/>
    </source>
</evidence>
<accession>A0A6P6A5N2</accession>
<dbReference type="Gene3D" id="3.40.50.1110">
    <property type="entry name" value="SGNH hydrolase"/>
    <property type="match status" value="1"/>
</dbReference>
<comment type="subcellular location">
    <subcellularLocation>
        <location evidence="1">Secreted</location>
    </subcellularLocation>
</comment>
<dbReference type="InterPro" id="IPR001087">
    <property type="entry name" value="GDSL"/>
</dbReference>
<dbReference type="CDD" id="cd01837">
    <property type="entry name" value="SGNH_plant_lipase_like"/>
    <property type="match status" value="1"/>
</dbReference>
<keyword evidence="7" id="KW-0443">Lipid metabolism</keyword>
<dbReference type="GeneID" id="111306547"/>
<dbReference type="PANTHER" id="PTHR45650">
    <property type="entry name" value="GDSL-LIKE LIPASE/ACYLHYDROLASE-RELATED"/>
    <property type="match status" value="1"/>
</dbReference>
<dbReference type="AlphaFoldDB" id="A0A6P6A5N2"/>
<evidence type="ECO:0000256" key="4">
    <source>
        <dbReference type="ARBA" id="ARBA00022729"/>
    </source>
</evidence>
<keyword evidence="6" id="KW-0442">Lipid degradation</keyword>
<keyword evidence="5" id="KW-0378">Hydrolase</keyword>
<evidence type="ECO:0000256" key="1">
    <source>
        <dbReference type="ARBA" id="ARBA00004613"/>
    </source>
</evidence>
<evidence type="ECO:0000256" key="7">
    <source>
        <dbReference type="ARBA" id="ARBA00023098"/>
    </source>
</evidence>
<name>A0A6P6A5N2_DURZI</name>
<keyword evidence="3" id="KW-0964">Secreted</keyword>
<dbReference type="Proteomes" id="UP000515121">
    <property type="component" value="Unplaced"/>
</dbReference>
<reference evidence="9" key="1">
    <citation type="submission" date="2025-08" db="UniProtKB">
        <authorList>
            <consortium name="RefSeq"/>
        </authorList>
    </citation>
    <scope>IDENTIFICATION</scope>
    <source>
        <tissue evidence="9">Fruit stalk</tissue>
    </source>
</reference>
<organism evidence="8 9">
    <name type="scientific">Durio zibethinus</name>
    <name type="common">Durian</name>
    <dbReference type="NCBI Taxonomy" id="66656"/>
    <lineage>
        <taxon>Eukaryota</taxon>
        <taxon>Viridiplantae</taxon>
        <taxon>Streptophyta</taxon>
        <taxon>Embryophyta</taxon>
        <taxon>Tracheophyta</taxon>
        <taxon>Spermatophyta</taxon>
        <taxon>Magnoliopsida</taxon>
        <taxon>eudicotyledons</taxon>
        <taxon>Gunneridae</taxon>
        <taxon>Pentapetalae</taxon>
        <taxon>rosids</taxon>
        <taxon>malvids</taxon>
        <taxon>Malvales</taxon>
        <taxon>Malvaceae</taxon>
        <taxon>Helicteroideae</taxon>
        <taxon>Durio</taxon>
    </lineage>
</organism>
<evidence type="ECO:0000256" key="3">
    <source>
        <dbReference type="ARBA" id="ARBA00022525"/>
    </source>
</evidence>
<dbReference type="InterPro" id="IPR051238">
    <property type="entry name" value="GDSL_esterase/lipase"/>
</dbReference>
<dbReference type="SUPFAM" id="SSF52266">
    <property type="entry name" value="SGNH hydrolase"/>
    <property type="match status" value="1"/>
</dbReference>
<dbReference type="InterPro" id="IPR035669">
    <property type="entry name" value="SGNH_plant_lipase-like"/>
</dbReference>
<dbReference type="InterPro" id="IPR036514">
    <property type="entry name" value="SGNH_hydro_sf"/>
</dbReference>
<keyword evidence="4" id="KW-0732">Signal</keyword>
<dbReference type="KEGG" id="dzi:111306547"/>
<dbReference type="RefSeq" id="XP_022760107.1">
    <property type="nucleotide sequence ID" value="XM_022904372.1"/>
</dbReference>
<proteinExistence type="inferred from homology"/>
<dbReference type="OrthoDB" id="1530612at2759"/>
<dbReference type="Pfam" id="PF00657">
    <property type="entry name" value="Lipase_GDSL"/>
    <property type="match status" value="1"/>
</dbReference>